<dbReference type="Gene3D" id="2.30.30.140">
    <property type="match status" value="1"/>
</dbReference>
<accession>A0A316V128</accession>
<evidence type="ECO:0000256" key="2">
    <source>
        <dbReference type="ARBA" id="ARBA00022490"/>
    </source>
</evidence>
<dbReference type="GeneID" id="37018642"/>
<feature type="compositionally biased region" description="Polar residues" evidence="5">
    <location>
        <begin position="725"/>
        <end position="745"/>
    </location>
</feature>
<dbReference type="SMART" id="SM00318">
    <property type="entry name" value="SNc"/>
    <property type="match status" value="4"/>
</dbReference>
<dbReference type="GO" id="GO:0004518">
    <property type="term" value="F:nuclease activity"/>
    <property type="evidence" value="ECO:0007669"/>
    <property type="project" value="TreeGrafter"/>
</dbReference>
<keyword evidence="9" id="KW-1185">Reference proteome</keyword>
<evidence type="ECO:0008006" key="10">
    <source>
        <dbReference type="Google" id="ProtNLM"/>
    </source>
</evidence>
<dbReference type="SUPFAM" id="SSF63748">
    <property type="entry name" value="Tudor/PWWP/MBT"/>
    <property type="match status" value="1"/>
</dbReference>
<feature type="compositionally biased region" description="Polar residues" evidence="5">
    <location>
        <begin position="1"/>
        <end position="19"/>
    </location>
</feature>
<evidence type="ECO:0000256" key="3">
    <source>
        <dbReference type="ARBA" id="ARBA00022737"/>
    </source>
</evidence>
<evidence type="ECO:0000259" key="6">
    <source>
        <dbReference type="PROSITE" id="PS50304"/>
    </source>
</evidence>
<feature type="domain" description="TNase-like" evidence="7">
    <location>
        <begin position="18"/>
        <end position="177"/>
    </location>
</feature>
<name>A0A316V128_9BASI</name>
<proteinExistence type="predicted"/>
<dbReference type="STRING" id="1280837.A0A316V128"/>
<dbReference type="PANTHER" id="PTHR12302:SF2">
    <property type="entry name" value="STAPHYLOCOCCAL NUCLEASE DOMAIN-CONTAINING PROTEIN 1"/>
    <property type="match status" value="1"/>
</dbReference>
<dbReference type="EMBL" id="KZ819614">
    <property type="protein sequence ID" value="PWN31249.1"/>
    <property type="molecule type" value="Genomic_DNA"/>
</dbReference>
<reference evidence="8 9" key="1">
    <citation type="journal article" date="2018" name="Mol. Biol. Evol.">
        <title>Broad Genomic Sampling Reveals a Smut Pathogenic Ancestry of the Fungal Clade Ustilaginomycotina.</title>
        <authorList>
            <person name="Kijpornyongpan T."/>
            <person name="Mondo S.J."/>
            <person name="Barry K."/>
            <person name="Sandor L."/>
            <person name="Lee J."/>
            <person name="Lipzen A."/>
            <person name="Pangilinan J."/>
            <person name="LaButti K."/>
            <person name="Hainaut M."/>
            <person name="Henrissat B."/>
            <person name="Grigoriev I.V."/>
            <person name="Spatafora J.W."/>
            <person name="Aime M.C."/>
        </authorList>
    </citation>
    <scope>NUCLEOTIDE SEQUENCE [LARGE SCALE GENOMIC DNA]</scope>
    <source>
        <strain evidence="8 9">MCA 3882</strain>
    </source>
</reference>
<evidence type="ECO:0000313" key="9">
    <source>
        <dbReference type="Proteomes" id="UP000245771"/>
    </source>
</evidence>
<dbReference type="SMART" id="SM00333">
    <property type="entry name" value="TUDOR"/>
    <property type="match status" value="1"/>
</dbReference>
<dbReference type="InParanoid" id="A0A316V128"/>
<dbReference type="GO" id="GO:0005829">
    <property type="term" value="C:cytosol"/>
    <property type="evidence" value="ECO:0007669"/>
    <property type="project" value="UniProtKB-UniRule"/>
</dbReference>
<organism evidence="8 9">
    <name type="scientific">Meira miltonrushii</name>
    <dbReference type="NCBI Taxonomy" id="1280837"/>
    <lineage>
        <taxon>Eukaryota</taxon>
        <taxon>Fungi</taxon>
        <taxon>Dikarya</taxon>
        <taxon>Basidiomycota</taxon>
        <taxon>Ustilaginomycotina</taxon>
        <taxon>Exobasidiomycetes</taxon>
        <taxon>Exobasidiales</taxon>
        <taxon>Brachybasidiaceae</taxon>
        <taxon>Meira</taxon>
    </lineage>
</organism>
<dbReference type="InterPro" id="IPR035437">
    <property type="entry name" value="SNase_OB-fold_sf"/>
</dbReference>
<feature type="domain" description="TNase-like" evidence="7">
    <location>
        <begin position="379"/>
        <end position="702"/>
    </location>
</feature>
<dbReference type="InterPro" id="IPR016071">
    <property type="entry name" value="Staphylococal_nuclease_OB-fold"/>
</dbReference>
<dbReference type="GO" id="GO:0031047">
    <property type="term" value="P:regulatory ncRNA-mediated gene silencing"/>
    <property type="evidence" value="ECO:0007669"/>
    <property type="project" value="UniProtKB-UniRule"/>
</dbReference>
<dbReference type="RefSeq" id="XP_025351551.1">
    <property type="nucleotide sequence ID" value="XM_025496861.1"/>
</dbReference>
<evidence type="ECO:0000256" key="4">
    <source>
        <dbReference type="PIRNR" id="PIRNR017179"/>
    </source>
</evidence>
<dbReference type="PROSITE" id="PS50304">
    <property type="entry name" value="TUDOR"/>
    <property type="match status" value="1"/>
</dbReference>
<sequence length="1017" mass="111035">MSTSTSHPDQTSTPSTTPAQGGVVRSCLSGDTLIIRPRGVNTPGAERTLHVAGIAAPRMGTRERDDEPFAFLSREFLRKLLVGREIRYRVEYTVPISAQNAVIREYVHVFLPPESPGASDVNVSHKILADGWARVHDSVSRRNANAVPEEEEEGGYKSVQRSIQEEAQKNSVGVWGPNDLLKVEHNMTDSTSFLAEWKGKEIESVVEQVRDGSMLRVRLFLSSNHHQIINLSLAGVKAPRLAGAGGPPAQEGSEPFAEEARFFVESRLLQRNVRVTLLSLPPSAAPTPFSVSGNAPAPQSTFSSSILIGQMIHPVGDIAQFLLASGLAKCVDWHAGMLAMDKYRLAEKAAKDKRLNIWRDYQPPAKSADTVLPASPAARTFEATVVRVISGDTIHVRRITGEGQSKTTTVSNASNAITSGEQRIHLSSIRQPVLKDEKQAGYANEAKDLLRKRLVGKPVMVRIDYIKKEAGSDDRLFATVTATTGSKETRDVGETLISRGLATVMRHRNGDEDRSPDWDKLMAIEAEASGAQRGLHSGKELTAPKYVDASESAGKANAYLSTLKRLAKVNAIVDFCASASRFKLIVPRENCKLTFVLAGIRAPRIGRTPSDHDEPFSREGLDWSTEKVLQRDVDIEVFSIDKSGGFIGAMLINNRSENVAVKLVEQGLASVHHYSAETLSFGQQLIDAESRAKSAKAGMWINHVEEDEQNDDVIGARVGSVEQRAPSTWAGQSLNSAPANGTSSGKVGWGQKAPAGAVQNGTLKPKTEYVDITVSDVRGDGGASVPFSFSVQILNDRIQELEKLMQELSVSQKSASKSFASAGQQRVGDWVVARFSGDGQWYRGQILRNKPAQKAKEILFVDYGNIEDVDTNDIRALDDVHFGKRRLPAQCHPARLSFVKLYDAQTGTSDEYALDAIERFKEVTEGQKLIANIDHRDTNGTLHLTLYDPNNASAIAQGRPEACINVDLCAEGFALPDKRLPYWPAYAQMTKAVESANQEARKRHLGVFELGDPTGDE</sequence>
<dbReference type="FunCoup" id="A0A316V128">
    <property type="interactions" value="747"/>
</dbReference>
<dbReference type="OrthoDB" id="10023235at2759"/>
<feature type="domain" description="TNase-like" evidence="7">
    <location>
        <begin position="200"/>
        <end position="360"/>
    </location>
</feature>
<feature type="domain" description="Tudor" evidence="6">
    <location>
        <begin position="824"/>
        <end position="884"/>
    </location>
</feature>
<dbReference type="PANTHER" id="PTHR12302">
    <property type="entry name" value="EBNA2 BINDING PROTEIN P100"/>
    <property type="match status" value="1"/>
</dbReference>
<dbReference type="FunFam" id="2.30.30.140:FF:000018">
    <property type="entry name" value="Serine/threonine-protein kinase 31"/>
    <property type="match status" value="1"/>
</dbReference>
<dbReference type="GO" id="GO:0006402">
    <property type="term" value="P:mRNA catabolic process"/>
    <property type="evidence" value="ECO:0007669"/>
    <property type="project" value="UniProtKB-UniRule"/>
</dbReference>
<evidence type="ECO:0000259" key="7">
    <source>
        <dbReference type="PROSITE" id="PS50830"/>
    </source>
</evidence>
<dbReference type="Pfam" id="PF00567">
    <property type="entry name" value="TUDOR"/>
    <property type="match status" value="1"/>
</dbReference>
<feature type="region of interest" description="Disordered" evidence="5">
    <location>
        <begin position="1"/>
        <end position="23"/>
    </location>
</feature>
<dbReference type="Proteomes" id="UP000245771">
    <property type="component" value="Unassembled WGS sequence"/>
</dbReference>
<evidence type="ECO:0000313" key="8">
    <source>
        <dbReference type="EMBL" id="PWN31249.1"/>
    </source>
</evidence>
<dbReference type="InterPro" id="IPR016685">
    <property type="entry name" value="Silence_cplx_Nase-comp_TudorSN"/>
</dbReference>
<gene>
    <name evidence="8" type="ORF">FA14DRAFT_128467</name>
</gene>
<dbReference type="AlphaFoldDB" id="A0A316V128"/>
<dbReference type="PIRSF" id="PIRSF017179">
    <property type="entry name" value="RISC-Tudor-SN"/>
    <property type="match status" value="1"/>
</dbReference>
<feature type="region of interest" description="Disordered" evidence="5">
    <location>
        <begin position="725"/>
        <end position="760"/>
    </location>
</feature>
<evidence type="ECO:0000256" key="5">
    <source>
        <dbReference type="SAM" id="MobiDB-lite"/>
    </source>
</evidence>
<protein>
    <recommendedName>
        <fullName evidence="10">Transcription factor</fullName>
    </recommendedName>
</protein>
<dbReference type="SUPFAM" id="SSF50199">
    <property type="entry name" value="Staphylococcal nuclease"/>
    <property type="match status" value="5"/>
</dbReference>
<dbReference type="GO" id="GO:0031332">
    <property type="term" value="C:RNAi effector complex"/>
    <property type="evidence" value="ECO:0007669"/>
    <property type="project" value="InterPro"/>
</dbReference>
<dbReference type="PROSITE" id="PS50830">
    <property type="entry name" value="TNASE_3"/>
    <property type="match status" value="3"/>
</dbReference>
<dbReference type="GO" id="GO:0005634">
    <property type="term" value="C:nucleus"/>
    <property type="evidence" value="ECO:0007669"/>
    <property type="project" value="TreeGrafter"/>
</dbReference>
<keyword evidence="2 4" id="KW-0963">Cytoplasm</keyword>
<dbReference type="GO" id="GO:0003723">
    <property type="term" value="F:RNA binding"/>
    <property type="evidence" value="ECO:0007669"/>
    <property type="project" value="UniProtKB-UniRule"/>
</dbReference>
<comment type="subcellular location">
    <subcellularLocation>
        <location evidence="1 4">Cytoplasm</location>
    </subcellularLocation>
</comment>
<dbReference type="Pfam" id="PF00565">
    <property type="entry name" value="SNase"/>
    <property type="match status" value="3"/>
</dbReference>
<keyword evidence="3" id="KW-0677">Repeat</keyword>
<dbReference type="Gene3D" id="2.40.50.90">
    <property type="match status" value="5"/>
</dbReference>
<dbReference type="InterPro" id="IPR002999">
    <property type="entry name" value="Tudor"/>
</dbReference>
<evidence type="ECO:0000256" key="1">
    <source>
        <dbReference type="ARBA" id="ARBA00004496"/>
    </source>
</evidence>